<sequence length="292" mass="31771">MCRSYVLDWCSSGGPLTMQPGLTPRDTCHFHRDNFRPVDPLDYPHMALLVYGDSYFNEEVGCLASLISPTFLLTAARCTTLGCLPVKRAILGVLGGRGALGRHYRSKDRQEVAIAEAVPHPDYVSDRRYNDIALLRLTKPVKMSALVRPVCLHTATHGSEVGRRISATGWGASGYWQAVDGDLLMAELTVRDADACREAVAAEGLPGGLHDTQLCTGGVCSNTTHPGEPGAPLQFLDRVLQTTQDVFLQVHRLVGVASLTPPCGRCLPDIHSRVSAFVPWIESVVWPEDESP</sequence>
<dbReference type="InterPro" id="IPR001254">
    <property type="entry name" value="Trypsin_dom"/>
</dbReference>
<dbReference type="OrthoDB" id="546450at2759"/>
<evidence type="ECO:0000259" key="1">
    <source>
        <dbReference type="PROSITE" id="PS50240"/>
    </source>
</evidence>
<dbReference type="InterPro" id="IPR043504">
    <property type="entry name" value="Peptidase_S1_PA_chymotrypsin"/>
</dbReference>
<keyword evidence="2" id="KW-1185">Reference proteome</keyword>
<proteinExistence type="predicted"/>
<dbReference type="InterPro" id="IPR001314">
    <property type="entry name" value="Peptidase_S1A"/>
</dbReference>
<dbReference type="PANTHER" id="PTHR24260:SF147">
    <property type="entry name" value="EG:BACR7A4.3 PROTEIN-RELATED"/>
    <property type="match status" value="1"/>
</dbReference>
<reference evidence="3" key="1">
    <citation type="submission" date="2025-08" db="UniProtKB">
        <authorList>
            <consortium name="RefSeq"/>
        </authorList>
    </citation>
    <scope>IDENTIFICATION</scope>
    <source>
        <tissue evidence="3">Whole organism</tissue>
    </source>
</reference>
<evidence type="ECO:0000313" key="3">
    <source>
        <dbReference type="RefSeq" id="XP_052122528.1"/>
    </source>
</evidence>
<dbReference type="GO" id="GO:0004252">
    <property type="term" value="F:serine-type endopeptidase activity"/>
    <property type="evidence" value="ECO:0007669"/>
    <property type="project" value="InterPro"/>
</dbReference>
<dbReference type="Gene3D" id="2.40.10.10">
    <property type="entry name" value="Trypsin-like serine proteases"/>
    <property type="match status" value="1"/>
</dbReference>
<organism evidence="2 3">
    <name type="scientific">Frankliniella occidentalis</name>
    <name type="common">Western flower thrips</name>
    <name type="synonym">Euthrips occidentalis</name>
    <dbReference type="NCBI Taxonomy" id="133901"/>
    <lineage>
        <taxon>Eukaryota</taxon>
        <taxon>Metazoa</taxon>
        <taxon>Ecdysozoa</taxon>
        <taxon>Arthropoda</taxon>
        <taxon>Hexapoda</taxon>
        <taxon>Insecta</taxon>
        <taxon>Pterygota</taxon>
        <taxon>Neoptera</taxon>
        <taxon>Paraneoptera</taxon>
        <taxon>Thysanoptera</taxon>
        <taxon>Terebrantia</taxon>
        <taxon>Thripoidea</taxon>
        <taxon>Thripidae</taxon>
        <taxon>Frankliniella</taxon>
    </lineage>
</organism>
<feature type="domain" description="Peptidase S1" evidence="1">
    <location>
        <begin position="11"/>
        <end position="286"/>
    </location>
</feature>
<dbReference type="GeneID" id="113215157"/>
<dbReference type="PROSITE" id="PS50240">
    <property type="entry name" value="TRYPSIN_DOM"/>
    <property type="match status" value="1"/>
</dbReference>
<dbReference type="CDD" id="cd00190">
    <property type="entry name" value="Tryp_SPc"/>
    <property type="match status" value="1"/>
</dbReference>
<dbReference type="GO" id="GO:0006508">
    <property type="term" value="P:proteolysis"/>
    <property type="evidence" value="ECO:0007669"/>
    <property type="project" value="InterPro"/>
</dbReference>
<dbReference type="InterPro" id="IPR051333">
    <property type="entry name" value="CLIP_Serine_Protease"/>
</dbReference>
<dbReference type="SMART" id="SM00020">
    <property type="entry name" value="Tryp_SPc"/>
    <property type="match status" value="1"/>
</dbReference>
<dbReference type="SUPFAM" id="SSF50494">
    <property type="entry name" value="Trypsin-like serine proteases"/>
    <property type="match status" value="1"/>
</dbReference>
<dbReference type="Pfam" id="PF00089">
    <property type="entry name" value="Trypsin"/>
    <property type="match status" value="1"/>
</dbReference>
<dbReference type="PANTHER" id="PTHR24260">
    <property type="match status" value="1"/>
</dbReference>
<dbReference type="PRINTS" id="PR00722">
    <property type="entry name" value="CHYMOTRYPSIN"/>
</dbReference>
<dbReference type="AlphaFoldDB" id="A0A9C6U6A4"/>
<dbReference type="Proteomes" id="UP000504606">
    <property type="component" value="Unplaced"/>
</dbReference>
<accession>A0A9C6U6A4</accession>
<dbReference type="RefSeq" id="XP_052122528.1">
    <property type="nucleotide sequence ID" value="XM_052266568.1"/>
</dbReference>
<evidence type="ECO:0000313" key="2">
    <source>
        <dbReference type="Proteomes" id="UP000504606"/>
    </source>
</evidence>
<protein>
    <submittedName>
        <fullName evidence="3">Phenoloxidase-activating factor 3-like isoform X1</fullName>
    </submittedName>
</protein>
<gene>
    <name evidence="3" type="primary">LOC113215157</name>
</gene>
<dbReference type="KEGG" id="foc:113215157"/>
<dbReference type="InterPro" id="IPR009003">
    <property type="entry name" value="Peptidase_S1_PA"/>
</dbReference>
<name>A0A9C6U6A4_FRAOC</name>